<evidence type="ECO:0000313" key="1">
    <source>
        <dbReference type="EMBL" id="CCA77202.1"/>
    </source>
</evidence>
<dbReference type="InParanoid" id="G4U0V9"/>
<comment type="caution">
    <text evidence="1">The sequence shown here is derived from an EMBL/GenBank/DDBJ whole genome shotgun (WGS) entry which is preliminary data.</text>
</comment>
<dbReference type="HOGENOM" id="CLU_2414128_0_0_1"/>
<proteinExistence type="predicted"/>
<organism evidence="1 2">
    <name type="scientific">Serendipita indica (strain DSM 11827)</name>
    <name type="common">Root endophyte fungus</name>
    <name type="synonym">Piriformospora indica</name>
    <dbReference type="NCBI Taxonomy" id="1109443"/>
    <lineage>
        <taxon>Eukaryota</taxon>
        <taxon>Fungi</taxon>
        <taxon>Dikarya</taxon>
        <taxon>Basidiomycota</taxon>
        <taxon>Agaricomycotina</taxon>
        <taxon>Agaricomycetes</taxon>
        <taxon>Sebacinales</taxon>
        <taxon>Serendipitaceae</taxon>
        <taxon>Serendipita</taxon>
    </lineage>
</organism>
<name>G4U0V9_SERID</name>
<dbReference type="Proteomes" id="UP000007148">
    <property type="component" value="Unassembled WGS sequence"/>
</dbReference>
<evidence type="ECO:0000313" key="2">
    <source>
        <dbReference type="Proteomes" id="UP000007148"/>
    </source>
</evidence>
<accession>G4U0V9</accession>
<keyword evidence="2" id="KW-1185">Reference proteome</keyword>
<dbReference type="EMBL" id="CAFZ01001363">
    <property type="protein sequence ID" value="CCA77202.1"/>
    <property type="molecule type" value="Genomic_DNA"/>
</dbReference>
<sequence length="92" mass="10397">MSAQFSTSILLLVKLRRSLEKPYSSLCPKPLFPWLKPTGLPSDLALPMHIRELCRPVMPKGKSSLPTLRLTILGSIGVLRHFYLLRVPDVRC</sequence>
<dbReference type="AlphaFoldDB" id="G4U0V9"/>
<reference evidence="1 2" key="1">
    <citation type="journal article" date="2011" name="PLoS Pathog.">
        <title>Endophytic Life Strategies Decoded by Genome and Transcriptome Analyses of the Mutualistic Root Symbiont Piriformospora indica.</title>
        <authorList>
            <person name="Zuccaro A."/>
            <person name="Lahrmann U."/>
            <person name="Guldener U."/>
            <person name="Langen G."/>
            <person name="Pfiffi S."/>
            <person name="Biedenkopf D."/>
            <person name="Wong P."/>
            <person name="Samans B."/>
            <person name="Grimm C."/>
            <person name="Basiewicz M."/>
            <person name="Murat C."/>
            <person name="Martin F."/>
            <person name="Kogel K.H."/>
        </authorList>
    </citation>
    <scope>NUCLEOTIDE SEQUENCE [LARGE SCALE GENOMIC DNA]</scope>
    <source>
        <strain evidence="1 2">DSM 11827</strain>
    </source>
</reference>
<protein>
    <submittedName>
        <fullName evidence="1">Uncharacterized protein</fullName>
    </submittedName>
</protein>
<gene>
    <name evidence="1" type="ORF">PIIN_11184</name>
</gene>